<evidence type="ECO:0000256" key="1">
    <source>
        <dbReference type="ARBA" id="ARBA00023015"/>
    </source>
</evidence>
<keyword evidence="2" id="KW-0238">DNA-binding</keyword>
<dbReference type="SUPFAM" id="SSF46894">
    <property type="entry name" value="C-terminal effector domain of the bipartite response regulators"/>
    <property type="match status" value="1"/>
</dbReference>
<keyword evidence="1" id="KW-0805">Transcription regulation</keyword>
<dbReference type="InterPro" id="IPR036388">
    <property type="entry name" value="WH-like_DNA-bd_sf"/>
</dbReference>
<dbReference type="InterPro" id="IPR016032">
    <property type="entry name" value="Sig_transdc_resp-reg_C-effctor"/>
</dbReference>
<keyword evidence="3" id="KW-0804">Transcription</keyword>
<dbReference type="InterPro" id="IPR000792">
    <property type="entry name" value="Tscrpt_reg_LuxR_C"/>
</dbReference>
<dbReference type="GO" id="GO:0006355">
    <property type="term" value="P:regulation of DNA-templated transcription"/>
    <property type="evidence" value="ECO:0007669"/>
    <property type="project" value="InterPro"/>
</dbReference>
<dbReference type="PRINTS" id="PR00038">
    <property type="entry name" value="HTHLUXR"/>
</dbReference>
<feature type="transmembrane region" description="Helical" evidence="4">
    <location>
        <begin position="12"/>
        <end position="30"/>
    </location>
</feature>
<feature type="domain" description="HTH luxR-type" evidence="5">
    <location>
        <begin position="89"/>
        <end position="153"/>
    </location>
</feature>
<dbReference type="PROSITE" id="PS50043">
    <property type="entry name" value="HTH_LUXR_2"/>
    <property type="match status" value="1"/>
</dbReference>
<keyword evidence="4" id="KW-0812">Transmembrane</keyword>
<dbReference type="PANTHER" id="PTHR44688">
    <property type="entry name" value="DNA-BINDING TRANSCRIPTIONAL ACTIVATOR DEVR_DOSR"/>
    <property type="match status" value="1"/>
</dbReference>
<evidence type="ECO:0000256" key="3">
    <source>
        <dbReference type="ARBA" id="ARBA00023163"/>
    </source>
</evidence>
<dbReference type="KEGG" id="mgin:FRZ54_20825"/>
<protein>
    <submittedName>
        <fullName evidence="6">Response regulator transcription factor</fullName>
    </submittedName>
</protein>
<evidence type="ECO:0000313" key="7">
    <source>
        <dbReference type="Proteomes" id="UP000321479"/>
    </source>
</evidence>
<keyword evidence="4" id="KW-1133">Transmembrane helix</keyword>
<dbReference type="PANTHER" id="PTHR44688:SF16">
    <property type="entry name" value="DNA-BINDING TRANSCRIPTIONAL ACTIVATOR DEVR_DOSR"/>
    <property type="match status" value="1"/>
</dbReference>
<accession>A0A5B8V2Y1</accession>
<dbReference type="GO" id="GO:0003677">
    <property type="term" value="F:DNA binding"/>
    <property type="evidence" value="ECO:0007669"/>
    <property type="project" value="UniProtKB-KW"/>
</dbReference>
<dbReference type="EMBL" id="CP042436">
    <property type="protein sequence ID" value="QEC64906.1"/>
    <property type="molecule type" value="Genomic_DNA"/>
</dbReference>
<evidence type="ECO:0000259" key="5">
    <source>
        <dbReference type="PROSITE" id="PS50043"/>
    </source>
</evidence>
<evidence type="ECO:0000256" key="2">
    <source>
        <dbReference type="ARBA" id="ARBA00023125"/>
    </source>
</evidence>
<dbReference type="Gene3D" id="1.10.10.10">
    <property type="entry name" value="Winged helix-like DNA-binding domain superfamily/Winged helix DNA-binding domain"/>
    <property type="match status" value="1"/>
</dbReference>
<name>A0A5B8V2Y1_9SPHI</name>
<gene>
    <name evidence="6" type="ORF">FRZ54_20825</name>
</gene>
<organism evidence="6 7">
    <name type="scientific">Mucilaginibacter ginsenosidivorans</name>
    <dbReference type="NCBI Taxonomy" id="398053"/>
    <lineage>
        <taxon>Bacteria</taxon>
        <taxon>Pseudomonadati</taxon>
        <taxon>Bacteroidota</taxon>
        <taxon>Sphingobacteriia</taxon>
        <taxon>Sphingobacteriales</taxon>
        <taxon>Sphingobacteriaceae</taxon>
        <taxon>Mucilaginibacter</taxon>
    </lineage>
</organism>
<keyword evidence="4" id="KW-0472">Membrane</keyword>
<evidence type="ECO:0000313" key="6">
    <source>
        <dbReference type="EMBL" id="QEC64906.1"/>
    </source>
</evidence>
<dbReference type="Pfam" id="PF00196">
    <property type="entry name" value="GerE"/>
    <property type="match status" value="1"/>
</dbReference>
<dbReference type="AlphaFoldDB" id="A0A5B8V2Y1"/>
<proteinExistence type="predicted"/>
<dbReference type="CDD" id="cd06170">
    <property type="entry name" value="LuxR_C_like"/>
    <property type="match status" value="1"/>
</dbReference>
<dbReference type="SMART" id="SM00421">
    <property type="entry name" value="HTH_LUXR"/>
    <property type="match status" value="1"/>
</dbReference>
<dbReference type="Proteomes" id="UP000321479">
    <property type="component" value="Chromosome"/>
</dbReference>
<feature type="transmembrane region" description="Helical" evidence="4">
    <location>
        <begin position="42"/>
        <end position="59"/>
    </location>
</feature>
<dbReference type="OrthoDB" id="9807565at2"/>
<evidence type="ECO:0000256" key="4">
    <source>
        <dbReference type="SAM" id="Phobius"/>
    </source>
</evidence>
<sequence>MLTFLSRHKQTILYGIALAAIIFAIRWFEIRYVLADDQLDTYIGIIALLFTGLGIWLAVKLRRPKVKTVIIEKEVHLSPSTEFVLNEAELKRLNLSKRELEVLQLMAEGLSNQEIADKLFVSLNTIKTHTTQVFEKMEVKRRTQAVDTGKRLGIIP</sequence>
<keyword evidence="7" id="KW-1185">Reference proteome</keyword>
<reference evidence="6 7" key="1">
    <citation type="journal article" date="2017" name="Curr. Microbiol.">
        <title>Mucilaginibacter ginsenosidivorans sp. nov., Isolated from Soil of Ginseng Field.</title>
        <authorList>
            <person name="Kim M.M."/>
            <person name="Siddiqi M.Z."/>
            <person name="Im W.T."/>
        </authorList>
    </citation>
    <scope>NUCLEOTIDE SEQUENCE [LARGE SCALE GENOMIC DNA]</scope>
    <source>
        <strain evidence="6 7">Gsoil 3017</strain>
    </source>
</reference>